<protein>
    <submittedName>
        <fullName evidence="2">Signal peptidase II</fullName>
    </submittedName>
</protein>
<keyword evidence="1" id="KW-0812">Transmembrane</keyword>
<feature type="transmembrane region" description="Helical" evidence="1">
    <location>
        <begin position="63"/>
        <end position="83"/>
    </location>
</feature>
<proteinExistence type="predicted"/>
<dbReference type="KEGG" id="acae:HYG86_07905"/>
<dbReference type="AlphaFoldDB" id="A0A7G9W7Q5"/>
<keyword evidence="1" id="KW-1133">Transmembrane helix</keyword>
<keyword evidence="1" id="KW-0472">Membrane</keyword>
<dbReference type="RefSeq" id="WP_213168641.1">
    <property type="nucleotide sequence ID" value="NZ_CP058559.1"/>
</dbReference>
<name>A0A7G9W7Q5_ALKCA</name>
<gene>
    <name evidence="2" type="ORF">HYG86_07905</name>
</gene>
<feature type="transmembrane region" description="Helical" evidence="1">
    <location>
        <begin position="134"/>
        <end position="151"/>
    </location>
</feature>
<dbReference type="InterPro" id="IPR001872">
    <property type="entry name" value="Peptidase_A8"/>
</dbReference>
<dbReference type="Pfam" id="PF01252">
    <property type="entry name" value="Peptidase_A8"/>
    <property type="match status" value="1"/>
</dbReference>
<dbReference type="EMBL" id="CP058559">
    <property type="protein sequence ID" value="QNO14717.1"/>
    <property type="molecule type" value="Genomic_DNA"/>
</dbReference>
<evidence type="ECO:0000313" key="3">
    <source>
        <dbReference type="Proteomes" id="UP000516160"/>
    </source>
</evidence>
<reference evidence="2 3" key="1">
    <citation type="submission" date="2020-07" db="EMBL/GenBank/DDBJ databases">
        <title>Alkalicella. sp. LB2 genome.</title>
        <authorList>
            <person name="Postec A."/>
            <person name="Quemeneur M."/>
        </authorList>
    </citation>
    <scope>NUCLEOTIDE SEQUENCE [LARGE SCALE GENOMIC DNA]</scope>
    <source>
        <strain evidence="2 3">LB2</strain>
    </source>
</reference>
<feature type="transmembrane region" description="Helical" evidence="1">
    <location>
        <begin position="7"/>
        <end position="24"/>
    </location>
</feature>
<organism evidence="2 3">
    <name type="scientific">Alkalicella caledoniensis</name>
    <dbReference type="NCBI Taxonomy" id="2731377"/>
    <lineage>
        <taxon>Bacteria</taxon>
        <taxon>Bacillati</taxon>
        <taxon>Bacillota</taxon>
        <taxon>Clostridia</taxon>
        <taxon>Eubacteriales</taxon>
        <taxon>Proteinivoracaceae</taxon>
        <taxon>Alkalicella</taxon>
    </lineage>
</organism>
<dbReference type="GO" id="GO:0016020">
    <property type="term" value="C:membrane"/>
    <property type="evidence" value="ECO:0007669"/>
    <property type="project" value="InterPro"/>
</dbReference>
<keyword evidence="3" id="KW-1185">Reference proteome</keyword>
<dbReference type="GO" id="GO:0004190">
    <property type="term" value="F:aspartic-type endopeptidase activity"/>
    <property type="evidence" value="ECO:0007669"/>
    <property type="project" value="InterPro"/>
</dbReference>
<accession>A0A7G9W7Q5</accession>
<dbReference type="Proteomes" id="UP000516160">
    <property type="component" value="Chromosome"/>
</dbReference>
<dbReference type="GO" id="GO:0006508">
    <property type="term" value="P:proteolysis"/>
    <property type="evidence" value="ECO:0007669"/>
    <property type="project" value="InterPro"/>
</dbReference>
<evidence type="ECO:0000256" key="1">
    <source>
        <dbReference type="SAM" id="Phobius"/>
    </source>
</evidence>
<evidence type="ECO:0000313" key="2">
    <source>
        <dbReference type="EMBL" id="QNO14717.1"/>
    </source>
</evidence>
<feature type="transmembrane region" description="Helical" evidence="1">
    <location>
        <begin position="95"/>
        <end position="114"/>
    </location>
</feature>
<sequence length="172" mass="20496">MKATYKYLIITIMVLIEQGIKLVVKNYKGVETPIINNFIYFRPKQNVHYSWLNSMVEIQNTRFFHIALTTVLLIFTFFVFRYFAYKYGPRIYSGLLEVFLISGMVCSLIDRVFWNGSLDYILLKGFFIFDLKDVYLSTFQVLFVFFVVKNWNAISKVSEKELFIDFINFIKK</sequence>